<feature type="compositionally biased region" description="Basic and acidic residues" evidence="1">
    <location>
        <begin position="231"/>
        <end position="244"/>
    </location>
</feature>
<protein>
    <submittedName>
        <fullName evidence="2">Uncharacterized protein</fullName>
    </submittedName>
</protein>
<dbReference type="PANTHER" id="PTHR35167:SF3">
    <property type="entry name" value="OS05G0216466 PROTEIN"/>
    <property type="match status" value="1"/>
</dbReference>
<name>A0A4S8JJ13_MUSBA</name>
<feature type="region of interest" description="Disordered" evidence="1">
    <location>
        <begin position="213"/>
        <end position="253"/>
    </location>
</feature>
<gene>
    <name evidence="2" type="ORF">C4D60_Mb07t24710</name>
</gene>
<comment type="caution">
    <text evidence="2">The sequence shown here is derived from an EMBL/GenBank/DDBJ whole genome shotgun (WGS) entry which is preliminary data.</text>
</comment>
<sequence>MASPARSDHLLLLSDGAQAVATPPSDLFTATELAAAQQLVQLSESSADSSSCSSSSSSTRSLNTRAVLLEAEEDEEEETGPWRRTKRYRPIADLYALSKPISLCAEAGRAKSFTQQLLGQQTRQNLISHHVHDPVATFLYESHHERGNDEIKIPPPPGVGILLQRRLDPAAFVFFGTLLAGTDQSLGQALGQDDSVFQGRAAALAEVGRHGMERVAGHTDVSPTDVPPQQVERRPVSQGGRRDAAQLAPLDDV</sequence>
<dbReference type="PANTHER" id="PTHR35167">
    <property type="entry name" value="OS05G0216466 PROTEIN"/>
    <property type="match status" value="1"/>
</dbReference>
<dbReference type="AlphaFoldDB" id="A0A4S8JJ13"/>
<accession>A0A4S8JJ13</accession>
<evidence type="ECO:0000313" key="2">
    <source>
        <dbReference type="EMBL" id="THU61569.1"/>
    </source>
</evidence>
<reference evidence="2 3" key="1">
    <citation type="journal article" date="2019" name="Nat. Plants">
        <title>Genome sequencing of Musa balbisiana reveals subgenome evolution and function divergence in polyploid bananas.</title>
        <authorList>
            <person name="Yao X."/>
        </authorList>
    </citation>
    <scope>NUCLEOTIDE SEQUENCE [LARGE SCALE GENOMIC DNA]</scope>
    <source>
        <strain evidence="3">cv. DH-PKW</strain>
        <tissue evidence="2">Leaves</tissue>
    </source>
</reference>
<dbReference type="EMBL" id="PYDT01000005">
    <property type="protein sequence ID" value="THU61569.1"/>
    <property type="molecule type" value="Genomic_DNA"/>
</dbReference>
<proteinExistence type="predicted"/>
<evidence type="ECO:0000256" key="1">
    <source>
        <dbReference type="SAM" id="MobiDB-lite"/>
    </source>
</evidence>
<evidence type="ECO:0000313" key="3">
    <source>
        <dbReference type="Proteomes" id="UP000317650"/>
    </source>
</evidence>
<organism evidence="2 3">
    <name type="scientific">Musa balbisiana</name>
    <name type="common">Banana</name>
    <dbReference type="NCBI Taxonomy" id="52838"/>
    <lineage>
        <taxon>Eukaryota</taxon>
        <taxon>Viridiplantae</taxon>
        <taxon>Streptophyta</taxon>
        <taxon>Embryophyta</taxon>
        <taxon>Tracheophyta</taxon>
        <taxon>Spermatophyta</taxon>
        <taxon>Magnoliopsida</taxon>
        <taxon>Liliopsida</taxon>
        <taxon>Zingiberales</taxon>
        <taxon>Musaceae</taxon>
        <taxon>Musa</taxon>
    </lineage>
</organism>
<keyword evidence="3" id="KW-1185">Reference proteome</keyword>
<dbReference type="Proteomes" id="UP000317650">
    <property type="component" value="Chromosome 7"/>
</dbReference>